<comment type="subcellular location">
    <subcellularLocation>
        <location evidence="2 8">Endoplasmic reticulum membrane</location>
        <topology evidence="2 8">Multi-pass membrane protein</topology>
    </subcellularLocation>
</comment>
<dbReference type="EMBL" id="HBFM01008990">
    <property type="protein sequence ID" value="CAD8769357.1"/>
    <property type="molecule type" value="Transcribed_RNA"/>
</dbReference>
<dbReference type="InterPro" id="IPR035952">
    <property type="entry name" value="Rhomboid-like_sf"/>
</dbReference>
<evidence type="ECO:0000256" key="7">
    <source>
        <dbReference type="ARBA" id="ARBA00023136"/>
    </source>
</evidence>
<gene>
    <name evidence="10" type="ORF">PPAR00522_LOCUS5755</name>
</gene>
<protein>
    <recommendedName>
        <fullName evidence="8">Derlin</fullName>
    </recommendedName>
</protein>
<evidence type="ECO:0000313" key="10">
    <source>
        <dbReference type="EMBL" id="CAD8769357.1"/>
    </source>
</evidence>
<keyword evidence="4 8" id="KW-0812">Transmembrane</keyword>
<dbReference type="GO" id="GO:0006950">
    <property type="term" value="P:response to stress"/>
    <property type="evidence" value="ECO:0007669"/>
    <property type="project" value="UniProtKB-ARBA"/>
</dbReference>
<comment type="function">
    <text evidence="1">May be involved in the degradation process of specific misfolded endoplasmic reticulum (ER) luminal proteins.</text>
</comment>
<feature type="transmembrane region" description="Helical" evidence="8">
    <location>
        <begin position="62"/>
        <end position="85"/>
    </location>
</feature>
<accession>A0A7S0YCY3</accession>
<feature type="transmembrane region" description="Helical" evidence="8">
    <location>
        <begin position="166"/>
        <end position="199"/>
    </location>
</feature>
<dbReference type="GO" id="GO:0005789">
    <property type="term" value="C:endoplasmic reticulum membrane"/>
    <property type="evidence" value="ECO:0007669"/>
    <property type="project" value="UniProtKB-SubCell"/>
</dbReference>
<organism evidence="10">
    <name type="scientific">Polytomella parva</name>
    <dbReference type="NCBI Taxonomy" id="51329"/>
    <lineage>
        <taxon>Eukaryota</taxon>
        <taxon>Viridiplantae</taxon>
        <taxon>Chlorophyta</taxon>
        <taxon>core chlorophytes</taxon>
        <taxon>Chlorophyceae</taxon>
        <taxon>CS clade</taxon>
        <taxon>Chlamydomonadales</taxon>
        <taxon>Chlamydomonadaceae</taxon>
        <taxon>Polytomella</taxon>
    </lineage>
</organism>
<reference evidence="10" key="1">
    <citation type="submission" date="2021-01" db="EMBL/GenBank/DDBJ databases">
        <authorList>
            <person name="Corre E."/>
            <person name="Pelletier E."/>
            <person name="Niang G."/>
            <person name="Scheremetjew M."/>
            <person name="Finn R."/>
            <person name="Kale V."/>
            <person name="Holt S."/>
            <person name="Cochrane G."/>
            <person name="Meng A."/>
            <person name="Brown T."/>
            <person name="Cohen L."/>
        </authorList>
    </citation>
    <scope>NUCLEOTIDE SEQUENCE</scope>
    <source>
        <strain evidence="10">SAG 63-3</strain>
    </source>
</reference>
<proteinExistence type="inferred from homology"/>
<feature type="transmembrane region" description="Helical" evidence="8">
    <location>
        <begin position="105"/>
        <end position="123"/>
    </location>
</feature>
<comment type="similarity">
    <text evidence="3 8">Belongs to the derlin family.</text>
</comment>
<comment type="function">
    <text evidence="8">May be involved in the degradation of misfolded endoplasmic reticulum (ER) luminal proteins.</text>
</comment>
<dbReference type="AlphaFoldDB" id="A0A7S0YCY3"/>
<feature type="transmembrane region" description="Helical" evidence="8">
    <location>
        <begin position="130"/>
        <end position="146"/>
    </location>
</feature>
<feature type="transmembrane region" description="Helical" evidence="8">
    <location>
        <begin position="27"/>
        <end position="50"/>
    </location>
</feature>
<evidence type="ECO:0000256" key="2">
    <source>
        <dbReference type="ARBA" id="ARBA00004477"/>
    </source>
</evidence>
<dbReference type="InterPro" id="IPR007599">
    <property type="entry name" value="DER1"/>
</dbReference>
<name>A0A7S0YCY3_9CHLO</name>
<evidence type="ECO:0000256" key="3">
    <source>
        <dbReference type="ARBA" id="ARBA00008917"/>
    </source>
</evidence>
<evidence type="ECO:0000256" key="1">
    <source>
        <dbReference type="ARBA" id="ARBA00003292"/>
    </source>
</evidence>
<evidence type="ECO:0000256" key="9">
    <source>
        <dbReference type="SAM" id="MobiDB-lite"/>
    </source>
</evidence>
<evidence type="ECO:0000256" key="4">
    <source>
        <dbReference type="ARBA" id="ARBA00022692"/>
    </source>
</evidence>
<dbReference type="Pfam" id="PF04511">
    <property type="entry name" value="DER1"/>
    <property type="match status" value="1"/>
</dbReference>
<sequence>MTTPTTVNTAGTGISNWWYSQPPITRAYAAAIFIFTFVSKFQPGVLNLLFLNWGLVLKKYQIWRVATCFCFAGKFSFSWLIKIIWLLSYGGNVESQTYRFVPAKYLMLLLFGMATSLLISFIASRFGFSMYFLAEAIIYMLLYTWSREFPDMQVSIYGLFKVLSFYVPFIFIGLDMIIGGGISAESIVGLFVGHLHYFLTVLRPAMGRRDWLIPPSFLVNILAAQGIGRSAVPPPEAGSTAATGGFRAFHGQGRRLAD</sequence>
<evidence type="ECO:0000256" key="8">
    <source>
        <dbReference type="RuleBase" id="RU363059"/>
    </source>
</evidence>
<feature type="region of interest" description="Disordered" evidence="9">
    <location>
        <begin position="235"/>
        <end position="258"/>
    </location>
</feature>
<keyword evidence="5 8" id="KW-0256">Endoplasmic reticulum</keyword>
<dbReference type="SUPFAM" id="SSF144091">
    <property type="entry name" value="Rhomboid-like"/>
    <property type="match status" value="1"/>
</dbReference>
<evidence type="ECO:0000256" key="5">
    <source>
        <dbReference type="ARBA" id="ARBA00022824"/>
    </source>
</evidence>
<evidence type="ECO:0000256" key="6">
    <source>
        <dbReference type="ARBA" id="ARBA00022989"/>
    </source>
</evidence>
<keyword evidence="6 8" id="KW-1133">Transmembrane helix</keyword>
<keyword evidence="7 8" id="KW-0472">Membrane</keyword>
<dbReference type="PANTHER" id="PTHR11009">
    <property type="entry name" value="DER1-LIKE PROTEIN, DERLIN"/>
    <property type="match status" value="1"/>
</dbReference>